<reference evidence="3 4" key="1">
    <citation type="submission" date="2014-04" db="EMBL/GenBank/DDBJ databases">
        <title>Genome assembly of Hyalangium minutum DSM 14724.</title>
        <authorList>
            <person name="Sharma G."/>
            <person name="Subramanian S."/>
        </authorList>
    </citation>
    <scope>NUCLEOTIDE SEQUENCE [LARGE SCALE GENOMIC DNA]</scope>
    <source>
        <strain evidence="3 4">DSM 14724</strain>
    </source>
</reference>
<evidence type="ECO:0000256" key="1">
    <source>
        <dbReference type="ARBA" id="ARBA00022686"/>
    </source>
</evidence>
<dbReference type="InterPro" id="IPR003325">
    <property type="entry name" value="TerD"/>
</dbReference>
<gene>
    <name evidence="3" type="ORF">DB31_2412</name>
</gene>
<dbReference type="SUPFAM" id="SSF57850">
    <property type="entry name" value="RING/U-box"/>
    <property type="match status" value="1"/>
</dbReference>
<proteinExistence type="predicted"/>
<dbReference type="STRING" id="394096.DB31_2412"/>
<dbReference type="PANTHER" id="PTHR32097:SF18">
    <property type="entry name" value="RING-TYPE DOMAIN-CONTAINING PROTEIN"/>
    <property type="match status" value="1"/>
</dbReference>
<evidence type="ECO:0000313" key="4">
    <source>
        <dbReference type="Proteomes" id="UP000028725"/>
    </source>
</evidence>
<sequence length="871" mass="96356">MTSLTLDLPQATGTPAALLLRKTSRVFVPAVPHGKPSVQGREGVRALEADLLGLGYTLSGPLQDALAALPPDALAELGRFVFSTLAQMLGRDRAFVPLFTGFPHSVPQDSDSFFIQRMRVWLFQSPEQPCLQCGKVATVKALDPCAHAVCTSCFDPRQFNACPICHRRVSPGQPYFQPVAQPSTRRLHVLRQGRMTRLSLSTDLDSAARELLERLLSRATVLRPDELEVVGTLVFHLGLKVLGWLPPRIPVKETLAQVVGGLLRREPAAAADVLGGTAAHLKTATDFLRVLVAWAGGNPDLTVKVPLKSYPRSLRRAVLKALEALPLLNLTEDVHRHPGLWKAIAGQLHVFERWQEHPNVALAFATLRGTVVEPHSEFSHALLAQAREYRDSFLPQAVEGGLTIRFRSWSSQVEEALKRRDMNGVLRLLRQRPGELLRRLDHVARTALRDEQGVFHQRELVTSLEAVAPRAAPALLLTATAHLRRRHAPFARRVFFPKGEATHAWGTEDRRPLLPGDAIGELVGPLERELLRRAERLPTLPQAVLDEALADLLVPLAEKTASRALVAVPRGSVLDLPQGEHLRFFVHWTEPAGTRVDLDLSVALYDAKWWLVDLCDYTNLRLANDAAVHSGDITSGAPPLGGAEFLDVHAPALLKKGVRYAVPVIFSFNSVSFDRMQDAFAGFMVRDRKDGPHFDAREVEQRFDLQGNAKIAVPLIIDLEARKLRWVDVKVPADDLFHSVARARGDLAHLGKDTLAYFGTGARPTLWELACLHAAARTRTVHVRRRDGNVVVLTRAPDEDTRHFLWRLRRLEGARGVPRLTLQPAPAFFAGLSDEPALPQGSEGYALRFRHTEADQVRRLAAGDLVAALRP</sequence>
<evidence type="ECO:0000259" key="2">
    <source>
        <dbReference type="PROSITE" id="PS50089"/>
    </source>
</evidence>
<dbReference type="PATRIC" id="fig|394096.3.peg.6744"/>
<evidence type="ECO:0000313" key="3">
    <source>
        <dbReference type="EMBL" id="KFE64000.1"/>
    </source>
</evidence>
<dbReference type="PROSITE" id="PS50089">
    <property type="entry name" value="ZF_RING_2"/>
    <property type="match status" value="1"/>
</dbReference>
<dbReference type="InterPro" id="IPR051324">
    <property type="entry name" value="Stress/Tellurium_Resist"/>
</dbReference>
<dbReference type="Proteomes" id="UP000028725">
    <property type="component" value="Unassembled WGS sequence"/>
</dbReference>
<comment type="caution">
    <text evidence="3">The sequence shown here is derived from an EMBL/GenBank/DDBJ whole genome shotgun (WGS) entry which is preliminary data.</text>
</comment>
<dbReference type="EMBL" id="JMCB01000015">
    <property type="protein sequence ID" value="KFE64000.1"/>
    <property type="molecule type" value="Genomic_DNA"/>
</dbReference>
<name>A0A085W8I7_9BACT</name>
<organism evidence="3 4">
    <name type="scientific">Hyalangium minutum</name>
    <dbReference type="NCBI Taxonomy" id="394096"/>
    <lineage>
        <taxon>Bacteria</taxon>
        <taxon>Pseudomonadati</taxon>
        <taxon>Myxococcota</taxon>
        <taxon>Myxococcia</taxon>
        <taxon>Myxococcales</taxon>
        <taxon>Cystobacterineae</taxon>
        <taxon>Archangiaceae</taxon>
        <taxon>Hyalangium</taxon>
    </lineage>
</organism>
<dbReference type="Pfam" id="PF14447">
    <property type="entry name" value="Prok-RING_4"/>
    <property type="match status" value="1"/>
</dbReference>
<keyword evidence="4" id="KW-1185">Reference proteome</keyword>
<dbReference type="OrthoDB" id="415622at2"/>
<dbReference type="InterPro" id="IPR001841">
    <property type="entry name" value="Znf_RING"/>
</dbReference>
<accession>A0A085W8I7</accession>
<dbReference type="AlphaFoldDB" id="A0A085W8I7"/>
<dbReference type="RefSeq" id="WP_044195191.1">
    <property type="nucleotide sequence ID" value="NZ_JMCB01000015.1"/>
</dbReference>
<dbReference type="NCBIfam" id="NF041916">
    <property type="entry name" value="RING_SCO0854"/>
    <property type="match status" value="1"/>
</dbReference>
<dbReference type="PANTHER" id="PTHR32097">
    <property type="entry name" value="CAMP-BINDING PROTEIN 1-RELATED"/>
    <property type="match status" value="1"/>
</dbReference>
<dbReference type="CDD" id="cd06974">
    <property type="entry name" value="TerD_like"/>
    <property type="match status" value="1"/>
</dbReference>
<dbReference type="Gene3D" id="2.60.60.30">
    <property type="entry name" value="sav2460 like domains"/>
    <property type="match status" value="1"/>
</dbReference>
<protein>
    <recommendedName>
        <fullName evidence="2">RING-type domain-containing protein</fullName>
    </recommendedName>
</protein>
<dbReference type="GO" id="GO:0046690">
    <property type="term" value="P:response to tellurium ion"/>
    <property type="evidence" value="ECO:0007669"/>
    <property type="project" value="UniProtKB-KW"/>
</dbReference>
<keyword evidence="1" id="KW-0778">Tellurium resistance</keyword>
<feature type="domain" description="RING-type" evidence="2">
    <location>
        <begin position="130"/>
        <end position="166"/>
    </location>
</feature>